<dbReference type="SUPFAM" id="SSF52540">
    <property type="entry name" value="P-loop containing nucleoside triphosphate hydrolases"/>
    <property type="match status" value="1"/>
</dbReference>
<dbReference type="Pfam" id="PF13469">
    <property type="entry name" value="Sulfotransfer_3"/>
    <property type="match status" value="1"/>
</dbReference>
<evidence type="ECO:0008006" key="3">
    <source>
        <dbReference type="Google" id="ProtNLM"/>
    </source>
</evidence>
<proteinExistence type="predicted"/>
<comment type="caution">
    <text evidence="1">The sequence shown here is derived from an EMBL/GenBank/DDBJ whole genome shotgun (WGS) entry which is preliminary data.</text>
</comment>
<name>A0AAV2RHI1_MEGNR</name>
<dbReference type="InterPro" id="IPR027417">
    <property type="entry name" value="P-loop_NTPase"/>
</dbReference>
<dbReference type="GO" id="GO:0006790">
    <property type="term" value="P:sulfur compound metabolic process"/>
    <property type="evidence" value="ECO:0007669"/>
    <property type="project" value="TreeGrafter"/>
</dbReference>
<gene>
    <name evidence="1" type="ORF">MNOR_LOCUS25247</name>
</gene>
<dbReference type="AlphaFoldDB" id="A0AAV2RHI1"/>
<dbReference type="EMBL" id="CAXKWB010023895">
    <property type="protein sequence ID" value="CAL4125612.1"/>
    <property type="molecule type" value="Genomic_DNA"/>
</dbReference>
<keyword evidence="2" id="KW-1185">Reference proteome</keyword>
<organism evidence="1 2">
    <name type="scientific">Meganyctiphanes norvegica</name>
    <name type="common">Northern krill</name>
    <name type="synonym">Thysanopoda norvegica</name>
    <dbReference type="NCBI Taxonomy" id="48144"/>
    <lineage>
        <taxon>Eukaryota</taxon>
        <taxon>Metazoa</taxon>
        <taxon>Ecdysozoa</taxon>
        <taxon>Arthropoda</taxon>
        <taxon>Crustacea</taxon>
        <taxon>Multicrustacea</taxon>
        <taxon>Malacostraca</taxon>
        <taxon>Eumalacostraca</taxon>
        <taxon>Eucarida</taxon>
        <taxon>Euphausiacea</taxon>
        <taxon>Euphausiidae</taxon>
        <taxon>Meganyctiphanes</taxon>
    </lineage>
</organism>
<dbReference type="PANTHER" id="PTHR10704">
    <property type="entry name" value="CARBOHYDRATE SULFOTRANSFERASE"/>
    <property type="match status" value="1"/>
</dbReference>
<dbReference type="PANTHER" id="PTHR10704:SF44">
    <property type="entry name" value="LD35051P-RELATED"/>
    <property type="match status" value="1"/>
</dbReference>
<accession>A0AAV2RHI1</accession>
<evidence type="ECO:0000313" key="2">
    <source>
        <dbReference type="Proteomes" id="UP001497623"/>
    </source>
</evidence>
<dbReference type="InterPro" id="IPR051135">
    <property type="entry name" value="Gal/GlcNAc/GalNAc_ST"/>
</dbReference>
<evidence type="ECO:0000313" key="1">
    <source>
        <dbReference type="EMBL" id="CAL4125612.1"/>
    </source>
</evidence>
<dbReference type="GO" id="GO:0006044">
    <property type="term" value="P:N-acetylglucosamine metabolic process"/>
    <property type="evidence" value="ECO:0007669"/>
    <property type="project" value="TreeGrafter"/>
</dbReference>
<sequence length="451" mass="52399">CAMLLRRLRHDKRSLLGITGLLLFIKMFFTKQESIEVNGNNRKGDKQIGLEEYHLDYGHEDIDIEHLDPLIDSPDQIKPNKDKLEDLEDSIVVDSILDIGDGSIGDVNRINELENMEEENINMDNKDNVLENNKEIGNEISDHRVRSEKIEDIPKLPRKRWMKRRPRTELRHNGTFNLYEKLNGVPVTKVLLLTYQRAGSSYTGELLTSGGNAMYVFEPLFTWRKELGPDRDPAKGPIYAHALGDLLDCHPEVVRSWHHKPFTYFRAKPHGVEDFCKDAPLRLLKTIRARASFVAPWLHTRPDIKVIHLTRDPRGMYDSVIRGGRIWSDNNRNVSLQCHNLQQDTKLHNMGPERYLRLRYEDLVDRPLEETRKVFNFMGVEFNERAQLYLKNHTGINPVHAVGNHGYLNTYRDASFRHDKWKDHLGNRDLEYIQDICGAVMNELGYTPVPP</sequence>
<reference evidence="1 2" key="1">
    <citation type="submission" date="2024-05" db="EMBL/GenBank/DDBJ databases">
        <authorList>
            <person name="Wallberg A."/>
        </authorList>
    </citation>
    <scope>NUCLEOTIDE SEQUENCE [LARGE SCALE GENOMIC DNA]</scope>
</reference>
<dbReference type="GO" id="GO:0001517">
    <property type="term" value="F:N-acetylglucosamine 6-O-sulfotransferase activity"/>
    <property type="evidence" value="ECO:0007669"/>
    <property type="project" value="TreeGrafter"/>
</dbReference>
<feature type="non-terminal residue" evidence="1">
    <location>
        <position position="1"/>
    </location>
</feature>
<dbReference type="Proteomes" id="UP001497623">
    <property type="component" value="Unassembled WGS sequence"/>
</dbReference>
<protein>
    <recommendedName>
        <fullName evidence="3">Sulfotransferase</fullName>
    </recommendedName>
</protein>
<dbReference type="Gene3D" id="3.40.50.300">
    <property type="entry name" value="P-loop containing nucleotide triphosphate hydrolases"/>
    <property type="match status" value="1"/>
</dbReference>